<dbReference type="AlphaFoldDB" id="A0A4Q7U062"/>
<organism evidence="1 2">
    <name type="scientific">Leucobacter luti</name>
    <dbReference type="NCBI Taxonomy" id="340320"/>
    <lineage>
        <taxon>Bacteria</taxon>
        <taxon>Bacillati</taxon>
        <taxon>Actinomycetota</taxon>
        <taxon>Actinomycetes</taxon>
        <taxon>Micrococcales</taxon>
        <taxon>Microbacteriaceae</taxon>
        <taxon>Leucobacter</taxon>
    </lineage>
</organism>
<evidence type="ECO:0000313" key="1">
    <source>
        <dbReference type="EMBL" id="RZT66725.1"/>
    </source>
</evidence>
<dbReference type="Proteomes" id="UP000291832">
    <property type="component" value="Unassembled WGS sequence"/>
</dbReference>
<dbReference type="RefSeq" id="WP_130453079.1">
    <property type="nucleotide sequence ID" value="NZ_QYAG01000001.1"/>
</dbReference>
<reference evidence="1 2" key="1">
    <citation type="journal article" date="2015" name="Stand. Genomic Sci.">
        <title>Genomic Encyclopedia of Bacterial and Archaeal Type Strains, Phase III: the genomes of soil and plant-associated and newly described type strains.</title>
        <authorList>
            <person name="Whitman W.B."/>
            <person name="Woyke T."/>
            <person name="Klenk H.P."/>
            <person name="Zhou Y."/>
            <person name="Lilburn T.G."/>
            <person name="Beck B.J."/>
            <person name="De Vos P."/>
            <person name="Vandamme P."/>
            <person name="Eisen J.A."/>
            <person name="Garrity G."/>
            <person name="Hugenholtz P."/>
            <person name="Kyrpides N.C."/>
        </authorList>
    </citation>
    <scope>NUCLEOTIDE SEQUENCE [LARGE SCALE GENOMIC DNA]</scope>
    <source>
        <strain evidence="1 2">RF6</strain>
    </source>
</reference>
<dbReference type="OrthoDB" id="373449at85006"/>
<gene>
    <name evidence="1" type="ORF">EV139_0852</name>
</gene>
<keyword evidence="2" id="KW-1185">Reference proteome</keyword>
<comment type="caution">
    <text evidence="1">The sequence shown here is derived from an EMBL/GenBank/DDBJ whole genome shotgun (WGS) entry which is preliminary data.</text>
</comment>
<evidence type="ECO:0000313" key="2">
    <source>
        <dbReference type="Proteomes" id="UP000291832"/>
    </source>
</evidence>
<sequence>MAYRTLISPNFEAKSAAGGCLIQAQKVVGAGGGPHSATSAANQTQYRHYDRNFPTDALAVVWFSHWGTYWNYIEQRYTYEDYGHVVVTTPDAFGIGQRGFYSSPSEGIGGEWFRTIEEVERAFNSVFRFWSEDLNGVRVCAPVSIPNIIVPAPPAPIILEDPMPERHSTKEYNGGQVCAPGKWTTLHINEKRHVTILHPGAKRRVGTTNAIIHTDGEFEARFVYDTVNTKTERVAKSSGSVIARYDRKGVHAWPVDLSAKGANTETRLRVQVRPVGAKPVKVSAIRTVTDYWEK</sequence>
<dbReference type="EMBL" id="SHKI01000003">
    <property type="protein sequence ID" value="RZT66725.1"/>
    <property type="molecule type" value="Genomic_DNA"/>
</dbReference>
<accession>A0A4Q7U062</accession>
<name>A0A4Q7U062_9MICO</name>
<protein>
    <submittedName>
        <fullName evidence="1">Uncharacterized protein</fullName>
    </submittedName>
</protein>
<proteinExistence type="predicted"/>